<organism evidence="1 2">
    <name type="scientific">Parabacteroides merdae</name>
    <dbReference type="NCBI Taxonomy" id="46503"/>
    <lineage>
        <taxon>Bacteria</taxon>
        <taxon>Pseudomonadati</taxon>
        <taxon>Bacteroidota</taxon>
        <taxon>Bacteroidia</taxon>
        <taxon>Bacteroidales</taxon>
        <taxon>Tannerellaceae</taxon>
        <taxon>Parabacteroides</taxon>
    </lineage>
</organism>
<evidence type="ECO:0000313" key="1">
    <source>
        <dbReference type="EMBL" id="RHH74675.1"/>
    </source>
</evidence>
<dbReference type="AlphaFoldDB" id="A0A3R6E6P0"/>
<name>A0A3R6E6P0_9BACT</name>
<dbReference type="EMBL" id="QRKC01000011">
    <property type="protein sequence ID" value="RHH74675.1"/>
    <property type="molecule type" value="Genomic_DNA"/>
</dbReference>
<evidence type="ECO:0000313" key="2">
    <source>
        <dbReference type="Proteomes" id="UP000283732"/>
    </source>
</evidence>
<comment type="caution">
    <text evidence="1">The sequence shown here is derived from an EMBL/GenBank/DDBJ whole genome shotgun (WGS) entry which is preliminary data.</text>
</comment>
<reference evidence="1 2" key="1">
    <citation type="submission" date="2018-08" db="EMBL/GenBank/DDBJ databases">
        <title>A genome reference for cultivated species of the human gut microbiota.</title>
        <authorList>
            <person name="Zou Y."/>
            <person name="Xue W."/>
            <person name="Luo G."/>
        </authorList>
    </citation>
    <scope>NUCLEOTIDE SEQUENCE [LARGE SCALE GENOMIC DNA]</scope>
    <source>
        <strain evidence="1 2">AM16-50</strain>
    </source>
</reference>
<proteinExistence type="predicted"/>
<sequence>MKMELKLDEKGICAQCKKEKRHVDICRAKDQSMRQQVEVEFAVCGVCGKGYCSLRADTDEHLCERCADTIYSNVTLDGSLRRQLVWKDKD</sequence>
<dbReference type="Proteomes" id="UP000283732">
    <property type="component" value="Unassembled WGS sequence"/>
</dbReference>
<accession>A0A3R6E6P0</accession>
<gene>
    <name evidence="1" type="ORF">DW191_17320</name>
</gene>
<protein>
    <submittedName>
        <fullName evidence="1">Uncharacterized protein</fullName>
    </submittedName>
</protein>